<proteinExistence type="predicted"/>
<feature type="region of interest" description="Disordered" evidence="1">
    <location>
        <begin position="1"/>
        <end position="42"/>
    </location>
</feature>
<dbReference type="Proteomes" id="UP000799536">
    <property type="component" value="Unassembled WGS sequence"/>
</dbReference>
<protein>
    <submittedName>
        <fullName evidence="2">Uncharacterized protein</fullName>
    </submittedName>
</protein>
<feature type="compositionally biased region" description="Acidic residues" evidence="1">
    <location>
        <begin position="494"/>
        <end position="505"/>
    </location>
</feature>
<feature type="compositionally biased region" description="Basic and acidic residues" evidence="1">
    <location>
        <begin position="149"/>
        <end position="166"/>
    </location>
</feature>
<dbReference type="AlphaFoldDB" id="A0A9P4JXS6"/>
<feature type="region of interest" description="Disordered" evidence="1">
    <location>
        <begin position="149"/>
        <end position="171"/>
    </location>
</feature>
<gene>
    <name evidence="2" type="ORF">GQ43DRAFT_477363</name>
</gene>
<keyword evidence="3" id="KW-1185">Reference proteome</keyword>
<feature type="region of interest" description="Disordered" evidence="1">
    <location>
        <begin position="387"/>
        <end position="415"/>
    </location>
</feature>
<feature type="compositionally biased region" description="Polar residues" evidence="1">
    <location>
        <begin position="20"/>
        <end position="32"/>
    </location>
</feature>
<evidence type="ECO:0000313" key="3">
    <source>
        <dbReference type="Proteomes" id="UP000799536"/>
    </source>
</evidence>
<name>A0A9P4JXS6_9PLEO</name>
<dbReference type="EMBL" id="ML993855">
    <property type="protein sequence ID" value="KAF2205497.1"/>
    <property type="molecule type" value="Genomic_DNA"/>
</dbReference>
<organism evidence="2 3">
    <name type="scientific">Delitschia confertaspora ATCC 74209</name>
    <dbReference type="NCBI Taxonomy" id="1513339"/>
    <lineage>
        <taxon>Eukaryota</taxon>
        <taxon>Fungi</taxon>
        <taxon>Dikarya</taxon>
        <taxon>Ascomycota</taxon>
        <taxon>Pezizomycotina</taxon>
        <taxon>Dothideomycetes</taxon>
        <taxon>Pleosporomycetidae</taxon>
        <taxon>Pleosporales</taxon>
        <taxon>Delitschiaceae</taxon>
        <taxon>Delitschia</taxon>
    </lineage>
</organism>
<feature type="compositionally biased region" description="Low complexity" evidence="1">
    <location>
        <begin position="59"/>
        <end position="71"/>
    </location>
</feature>
<feature type="compositionally biased region" description="Basic and acidic residues" evidence="1">
    <location>
        <begin position="481"/>
        <end position="492"/>
    </location>
</feature>
<accession>A0A9P4JXS6</accession>
<comment type="caution">
    <text evidence="2">The sequence shown here is derived from an EMBL/GenBank/DDBJ whole genome shotgun (WGS) entry which is preliminary data.</text>
</comment>
<reference evidence="2" key="1">
    <citation type="journal article" date="2020" name="Stud. Mycol.">
        <title>101 Dothideomycetes genomes: a test case for predicting lifestyles and emergence of pathogens.</title>
        <authorList>
            <person name="Haridas S."/>
            <person name="Albert R."/>
            <person name="Binder M."/>
            <person name="Bloem J."/>
            <person name="Labutti K."/>
            <person name="Salamov A."/>
            <person name="Andreopoulos B."/>
            <person name="Baker S."/>
            <person name="Barry K."/>
            <person name="Bills G."/>
            <person name="Bluhm B."/>
            <person name="Cannon C."/>
            <person name="Castanera R."/>
            <person name="Culley D."/>
            <person name="Daum C."/>
            <person name="Ezra D."/>
            <person name="Gonzalez J."/>
            <person name="Henrissat B."/>
            <person name="Kuo A."/>
            <person name="Liang C."/>
            <person name="Lipzen A."/>
            <person name="Lutzoni F."/>
            <person name="Magnuson J."/>
            <person name="Mondo S."/>
            <person name="Nolan M."/>
            <person name="Ohm R."/>
            <person name="Pangilinan J."/>
            <person name="Park H.-J."/>
            <person name="Ramirez L."/>
            <person name="Alfaro M."/>
            <person name="Sun H."/>
            <person name="Tritt A."/>
            <person name="Yoshinaga Y."/>
            <person name="Zwiers L.-H."/>
            <person name="Turgeon B."/>
            <person name="Goodwin S."/>
            <person name="Spatafora J."/>
            <person name="Crous P."/>
            <person name="Grigoriev I."/>
        </authorList>
    </citation>
    <scope>NUCLEOTIDE SEQUENCE</scope>
    <source>
        <strain evidence="2">ATCC 74209</strain>
    </source>
</reference>
<evidence type="ECO:0000256" key="1">
    <source>
        <dbReference type="SAM" id="MobiDB-lite"/>
    </source>
</evidence>
<feature type="region of interest" description="Disordered" evidence="1">
    <location>
        <begin position="479"/>
        <end position="505"/>
    </location>
</feature>
<feature type="region of interest" description="Disordered" evidence="1">
    <location>
        <begin position="59"/>
        <end position="87"/>
    </location>
</feature>
<feature type="compositionally biased region" description="Basic and acidic residues" evidence="1">
    <location>
        <begin position="387"/>
        <end position="401"/>
    </location>
</feature>
<sequence length="505" mass="56782">MLPLPPNPGSGLPVPEKGTSPLSAPHSRTLTPNFPPYSSRRLTQSPVVAEVRSQIRAQLQHQQEQAPQIPIDPRLMSASPTPASRRTRDFRTDIPAHSLVGQLHSRSQNMALMEGRRQMDPETQIQDLRDQQQRHLNVQDGIVRELQGRREGTKRGEGEMENDGSRGHRGIAMPACVPAASTQRSHSRFELQNIQPNGQQTQQHRRPVRPALEIPKHIPASLMDFVKKPAHTSTVPSPLLPPYTIHPSFPHRPNSRFYLRDFQAEGASPLETTINRGYGPVISPNEEDIWYHRKGSRAANKRKEMEKIFKRRTGVRNEAIWGKLENPGLWKRELGDGDWVDGSRIVEETMDRLKGVAKEEKLAALDTVQWDEWMSDDVLADWAEEGATKEAAKDATKETEQNKTPSVRDTGGESPPIVTQMLEQILTTQYEHTSDKDAEDFLNKDTQMLEIMPMAQDQRDSMKGVECSSNIDVSMAKKKATVQDEHDSKTDVEGPADEDVLMGGM</sequence>
<evidence type="ECO:0000313" key="2">
    <source>
        <dbReference type="EMBL" id="KAF2205497.1"/>
    </source>
</evidence>